<evidence type="ECO:0000313" key="2">
    <source>
        <dbReference type="EMBL" id="KAF6282423.1"/>
    </source>
</evidence>
<sequence>MPPANAATRIPSESRLRQNLTGSALFGGQLGAAAAPLVPPARAHRHPALVMDFTFGIWSGCSMPRALPPKDRSARRQPGAPRSWIHPSPLASPSSGGERRTRAVCLQRARWPSQLSQDNTAFPQMRRPRLNRARVTKTSEELGVQPVSSDLKACYFSCSIKEESFIFWKYLSPPIPPLHFSSSKQNCSSDQARSLCSGELKGRGVVPRLS</sequence>
<dbReference type="Proteomes" id="UP000527355">
    <property type="component" value="Unassembled WGS sequence"/>
</dbReference>
<proteinExistence type="predicted"/>
<organism evidence="2 3">
    <name type="scientific">Myotis myotis</name>
    <name type="common">Greater mouse-eared bat</name>
    <name type="synonym">Vespertilio myotis</name>
    <dbReference type="NCBI Taxonomy" id="51298"/>
    <lineage>
        <taxon>Eukaryota</taxon>
        <taxon>Metazoa</taxon>
        <taxon>Chordata</taxon>
        <taxon>Craniata</taxon>
        <taxon>Vertebrata</taxon>
        <taxon>Euteleostomi</taxon>
        <taxon>Mammalia</taxon>
        <taxon>Eutheria</taxon>
        <taxon>Laurasiatheria</taxon>
        <taxon>Chiroptera</taxon>
        <taxon>Yangochiroptera</taxon>
        <taxon>Vespertilionidae</taxon>
        <taxon>Myotis</taxon>
    </lineage>
</organism>
<dbReference type="AlphaFoldDB" id="A0A7J7S220"/>
<name>A0A7J7S220_MYOMY</name>
<evidence type="ECO:0000313" key="3">
    <source>
        <dbReference type="Proteomes" id="UP000527355"/>
    </source>
</evidence>
<accession>A0A7J7S220</accession>
<comment type="caution">
    <text evidence="2">The sequence shown here is derived from an EMBL/GenBank/DDBJ whole genome shotgun (WGS) entry which is preliminary data.</text>
</comment>
<dbReference type="EMBL" id="JABWUV010000020">
    <property type="protein sequence ID" value="KAF6282423.1"/>
    <property type="molecule type" value="Genomic_DNA"/>
</dbReference>
<gene>
    <name evidence="2" type="ORF">mMyoMyo1_010068</name>
</gene>
<protein>
    <submittedName>
        <fullName evidence="2">Uncharacterized protein</fullName>
    </submittedName>
</protein>
<keyword evidence="3" id="KW-1185">Reference proteome</keyword>
<evidence type="ECO:0000256" key="1">
    <source>
        <dbReference type="SAM" id="MobiDB-lite"/>
    </source>
</evidence>
<reference evidence="2 3" key="1">
    <citation type="journal article" date="2020" name="Nature">
        <title>Six reference-quality genomes reveal evolution of bat adaptations.</title>
        <authorList>
            <person name="Jebb D."/>
            <person name="Huang Z."/>
            <person name="Pippel M."/>
            <person name="Hughes G.M."/>
            <person name="Lavrichenko K."/>
            <person name="Devanna P."/>
            <person name="Winkler S."/>
            <person name="Jermiin L.S."/>
            <person name="Skirmuntt E.C."/>
            <person name="Katzourakis A."/>
            <person name="Burkitt-Gray L."/>
            <person name="Ray D.A."/>
            <person name="Sullivan K.A.M."/>
            <person name="Roscito J.G."/>
            <person name="Kirilenko B.M."/>
            <person name="Davalos L.M."/>
            <person name="Corthals A.P."/>
            <person name="Power M.L."/>
            <person name="Jones G."/>
            <person name="Ransome R.D."/>
            <person name="Dechmann D.K.N."/>
            <person name="Locatelli A.G."/>
            <person name="Puechmaille S.J."/>
            <person name="Fedrigo O."/>
            <person name="Jarvis E.D."/>
            <person name="Hiller M."/>
            <person name="Vernes S.C."/>
            <person name="Myers E.W."/>
            <person name="Teeling E.C."/>
        </authorList>
    </citation>
    <scope>NUCLEOTIDE SEQUENCE [LARGE SCALE GENOMIC DNA]</scope>
    <source>
        <strain evidence="2">MMyoMyo1</strain>
        <tissue evidence="2">Flight muscle</tissue>
    </source>
</reference>
<feature type="region of interest" description="Disordered" evidence="1">
    <location>
        <begin position="68"/>
        <end position="102"/>
    </location>
</feature>